<feature type="transmembrane region" description="Helical" evidence="6">
    <location>
        <begin position="158"/>
        <end position="182"/>
    </location>
</feature>
<dbReference type="GO" id="GO:0005886">
    <property type="term" value="C:plasma membrane"/>
    <property type="evidence" value="ECO:0007669"/>
    <property type="project" value="UniProtKB-SubCell"/>
</dbReference>
<comment type="subcellular location">
    <subcellularLocation>
        <location evidence="1">Cell membrane</location>
        <topology evidence="1">Multi-pass membrane protein</topology>
    </subcellularLocation>
</comment>
<proteinExistence type="predicted"/>
<dbReference type="PANTHER" id="PTHR42770">
    <property type="entry name" value="AMINO ACID TRANSPORTER-RELATED"/>
    <property type="match status" value="1"/>
</dbReference>
<feature type="transmembrane region" description="Helical" evidence="6">
    <location>
        <begin position="420"/>
        <end position="438"/>
    </location>
</feature>
<dbReference type="Proteomes" id="UP000306192">
    <property type="component" value="Unassembled WGS sequence"/>
</dbReference>
<keyword evidence="2" id="KW-1003">Cell membrane</keyword>
<protein>
    <submittedName>
        <fullName evidence="7">Amino acid permease</fullName>
    </submittedName>
</protein>
<feature type="transmembrane region" description="Helical" evidence="6">
    <location>
        <begin position="197"/>
        <end position="215"/>
    </location>
</feature>
<feature type="transmembrane region" description="Helical" evidence="6">
    <location>
        <begin position="330"/>
        <end position="350"/>
    </location>
</feature>
<evidence type="ECO:0000256" key="1">
    <source>
        <dbReference type="ARBA" id="ARBA00004651"/>
    </source>
</evidence>
<dbReference type="PIRSF" id="PIRSF006060">
    <property type="entry name" value="AA_transporter"/>
    <property type="match status" value="1"/>
</dbReference>
<dbReference type="Pfam" id="PF13520">
    <property type="entry name" value="AA_permease_2"/>
    <property type="match status" value="1"/>
</dbReference>
<dbReference type="AlphaFoldDB" id="A0A4T2C6X9"/>
<dbReference type="EMBL" id="QYRT01000005">
    <property type="protein sequence ID" value="TIH39890.1"/>
    <property type="molecule type" value="Genomic_DNA"/>
</dbReference>
<evidence type="ECO:0000256" key="6">
    <source>
        <dbReference type="SAM" id="Phobius"/>
    </source>
</evidence>
<keyword evidence="8" id="KW-1185">Reference proteome</keyword>
<dbReference type="PANTHER" id="PTHR42770:SF18">
    <property type="entry name" value="ARGININE_AGMATINE ANTIPORTER"/>
    <property type="match status" value="1"/>
</dbReference>
<keyword evidence="5 6" id="KW-0472">Membrane</keyword>
<dbReference type="Gene3D" id="1.20.1740.10">
    <property type="entry name" value="Amino acid/polyamine transporter I"/>
    <property type="match status" value="1"/>
</dbReference>
<reference evidence="7 8" key="1">
    <citation type="journal article" date="2019" name="Microorganisms">
        <title>Systematic Affiliation and Genome Analysis of Subtercola vilae DB165(T) with Particular Emphasis on Cold Adaptation of an Isolate from a High-Altitude Cold Volcano Lake.</title>
        <authorList>
            <person name="Villalobos A.S."/>
            <person name="Wiese J."/>
            <person name="Imhoff J.F."/>
            <person name="Dorador C."/>
            <person name="Keller A."/>
            <person name="Hentschel U."/>
        </authorList>
    </citation>
    <scope>NUCLEOTIDE SEQUENCE [LARGE SCALE GENOMIC DNA]</scope>
    <source>
        <strain evidence="7 8">DB165</strain>
    </source>
</reference>
<feature type="transmembrane region" description="Helical" evidence="6">
    <location>
        <begin position="95"/>
        <end position="119"/>
    </location>
</feature>
<comment type="caution">
    <text evidence="7">The sequence shown here is derived from an EMBL/GenBank/DDBJ whole genome shotgun (WGS) entry which is preliminary data.</text>
</comment>
<keyword evidence="4 6" id="KW-1133">Transmembrane helix</keyword>
<evidence type="ECO:0000256" key="2">
    <source>
        <dbReference type="ARBA" id="ARBA00022475"/>
    </source>
</evidence>
<dbReference type="InterPro" id="IPR002293">
    <property type="entry name" value="AA/rel_permease1"/>
</dbReference>
<evidence type="ECO:0000313" key="8">
    <source>
        <dbReference type="Proteomes" id="UP000306192"/>
    </source>
</evidence>
<gene>
    <name evidence="7" type="ORF">D4765_03760</name>
</gene>
<feature type="transmembrane region" description="Helical" evidence="6">
    <location>
        <begin position="50"/>
        <end position="74"/>
    </location>
</feature>
<accession>A0A4T2C6X9</accession>
<evidence type="ECO:0000256" key="3">
    <source>
        <dbReference type="ARBA" id="ARBA00022692"/>
    </source>
</evidence>
<evidence type="ECO:0000256" key="5">
    <source>
        <dbReference type="ARBA" id="ARBA00023136"/>
    </source>
</evidence>
<name>A0A4T2C6X9_9MICO</name>
<feature type="transmembrane region" description="Helical" evidence="6">
    <location>
        <begin position="356"/>
        <end position="383"/>
    </location>
</feature>
<dbReference type="OrthoDB" id="9762947at2"/>
<dbReference type="InterPro" id="IPR050367">
    <property type="entry name" value="APC_superfamily"/>
</dbReference>
<feature type="transmembrane region" description="Helical" evidence="6">
    <location>
        <begin position="131"/>
        <end position="151"/>
    </location>
</feature>
<evidence type="ECO:0000256" key="4">
    <source>
        <dbReference type="ARBA" id="ARBA00022989"/>
    </source>
</evidence>
<keyword evidence="3 6" id="KW-0812">Transmembrane</keyword>
<feature type="transmembrane region" description="Helical" evidence="6">
    <location>
        <begin position="235"/>
        <end position="255"/>
    </location>
</feature>
<dbReference type="RefSeq" id="WP_136640887.1">
    <property type="nucleotide sequence ID" value="NZ_QYRT01000005.1"/>
</dbReference>
<feature type="transmembrane region" description="Helical" evidence="6">
    <location>
        <begin position="395"/>
        <end position="414"/>
    </location>
</feature>
<sequence>MKTTKESRPPRKPATPGSLGLPTASALVIGSVIGTGVFGIPAALAMFGPISLVAFALVTVGALALAVVFGRLAARIPGSGGPYLYARDAFGDFAGFINGWSYWVTAWAGNAAIVVALTGYVEVFVNTDHNIGWSIVIATIGLWIPVLINVVGIRTLGAAQVIFTILKVVPLVFIALVGLFFIKAENFGAFNSSGTDGWSAIAGAGAIALFAYLGIETASVAAGRVRNPKKNIARATVWGTVICAVIYILGTFAVFGTVSNQALRTSTAPFSDAANAMFGGDLGGQIIAVAAIVSGLGCLVGWTFIVGEMPNAAAKDGMFPRAFARERRGLPIFGILASTILATLLTVLAYTNFSNVFTTVLLLTVFTSVIPYMFSAAAQVFWLVTHRRQTSWPHFAKDVTIAGVALAFTFWALAGTGAQAAYYGVFCFLLGIPLYIWLRASKKNGYGAESPAPLSSTLSVGAPNAAPDAIASNAATDAPELEQIS</sequence>
<dbReference type="GO" id="GO:0022857">
    <property type="term" value="F:transmembrane transporter activity"/>
    <property type="evidence" value="ECO:0007669"/>
    <property type="project" value="InterPro"/>
</dbReference>
<feature type="transmembrane region" description="Helical" evidence="6">
    <location>
        <begin position="21"/>
        <end position="44"/>
    </location>
</feature>
<evidence type="ECO:0000313" key="7">
    <source>
        <dbReference type="EMBL" id="TIH39890.1"/>
    </source>
</evidence>
<feature type="transmembrane region" description="Helical" evidence="6">
    <location>
        <begin position="286"/>
        <end position="309"/>
    </location>
</feature>
<organism evidence="7 8">
    <name type="scientific">Subtercola vilae</name>
    <dbReference type="NCBI Taxonomy" id="2056433"/>
    <lineage>
        <taxon>Bacteria</taxon>
        <taxon>Bacillati</taxon>
        <taxon>Actinomycetota</taxon>
        <taxon>Actinomycetes</taxon>
        <taxon>Micrococcales</taxon>
        <taxon>Microbacteriaceae</taxon>
        <taxon>Subtercola</taxon>
    </lineage>
</organism>